<feature type="transmembrane region" description="Helical" evidence="1">
    <location>
        <begin position="85"/>
        <end position="103"/>
    </location>
</feature>
<dbReference type="Pfam" id="PF18895">
    <property type="entry name" value="T4SS_pilin"/>
    <property type="match status" value="1"/>
</dbReference>
<keyword evidence="1" id="KW-0812">Transmembrane</keyword>
<reference evidence="2 3" key="1">
    <citation type="journal article" date="2016" name="Nat. Commun.">
        <title>Thousands of microbial genomes shed light on interconnected biogeochemical processes in an aquifer system.</title>
        <authorList>
            <person name="Anantharaman K."/>
            <person name="Brown C.T."/>
            <person name="Hug L.A."/>
            <person name="Sharon I."/>
            <person name="Castelle C.J."/>
            <person name="Probst A.J."/>
            <person name="Thomas B.C."/>
            <person name="Singh A."/>
            <person name="Wilkins M.J."/>
            <person name="Karaoz U."/>
            <person name="Brodie E.L."/>
            <person name="Williams K.H."/>
            <person name="Hubbard S.S."/>
            <person name="Banfield J.F."/>
        </authorList>
    </citation>
    <scope>NUCLEOTIDE SEQUENCE [LARGE SCALE GENOMIC DNA]</scope>
</reference>
<keyword evidence="1" id="KW-0472">Membrane</keyword>
<organism evidence="2 3">
    <name type="scientific">Candidatus Taylorbacteria bacterium RIFCSPLOWO2_01_FULL_48_100</name>
    <dbReference type="NCBI Taxonomy" id="1802322"/>
    <lineage>
        <taxon>Bacteria</taxon>
        <taxon>Candidatus Tayloriibacteriota</taxon>
    </lineage>
</organism>
<evidence type="ECO:0000256" key="1">
    <source>
        <dbReference type="SAM" id="Phobius"/>
    </source>
</evidence>
<gene>
    <name evidence="2" type="ORF">A2938_00875</name>
</gene>
<protein>
    <submittedName>
        <fullName evidence="2">Uncharacterized protein</fullName>
    </submittedName>
</protein>
<dbReference type="EMBL" id="MHSA01000012">
    <property type="protein sequence ID" value="OHA34390.1"/>
    <property type="molecule type" value="Genomic_DNA"/>
</dbReference>
<keyword evidence="1" id="KW-1133">Transmembrane helix</keyword>
<dbReference type="Proteomes" id="UP000177797">
    <property type="component" value="Unassembled WGS sequence"/>
</dbReference>
<evidence type="ECO:0000313" key="3">
    <source>
        <dbReference type="Proteomes" id="UP000177797"/>
    </source>
</evidence>
<evidence type="ECO:0000313" key="2">
    <source>
        <dbReference type="EMBL" id="OHA34390.1"/>
    </source>
</evidence>
<dbReference type="AlphaFoldDB" id="A0A1G2NE83"/>
<feature type="transmembrane region" description="Helical" evidence="1">
    <location>
        <begin position="42"/>
        <end position="64"/>
    </location>
</feature>
<accession>A0A1G2NE83</accession>
<sequence length="138" mass="15592">MKKFIFSLFFASPFLVFAQTLRDQLLLNNPAARTPLGNIVLILLDLLSLVSFIVGTLALIWFFWGIIQYVLKADNEEKQTAARSYMIYAVIGMFVMFSIWGLVNLVRNTFFFPGSPFIRLNPGDIPIVPRLPEGNTGT</sequence>
<comment type="caution">
    <text evidence="2">The sequence shown here is derived from an EMBL/GenBank/DDBJ whole genome shotgun (WGS) entry which is preliminary data.</text>
</comment>
<proteinExistence type="predicted"/>
<name>A0A1G2NE83_9BACT</name>
<dbReference type="InterPro" id="IPR043993">
    <property type="entry name" value="T4SS_pilin"/>
</dbReference>